<comment type="caution">
    <text evidence="2">The sequence shown here is derived from an EMBL/GenBank/DDBJ whole genome shotgun (WGS) entry which is preliminary data.</text>
</comment>
<reference evidence="2 3" key="1">
    <citation type="submission" date="2017-12" db="EMBL/GenBank/DDBJ databases">
        <title>Hemimetabolous genomes reveal molecular basis of termite eusociality.</title>
        <authorList>
            <person name="Harrison M.C."/>
            <person name="Jongepier E."/>
            <person name="Robertson H.M."/>
            <person name="Arning N."/>
            <person name="Bitard-Feildel T."/>
            <person name="Chao H."/>
            <person name="Childers C.P."/>
            <person name="Dinh H."/>
            <person name="Doddapaneni H."/>
            <person name="Dugan S."/>
            <person name="Gowin J."/>
            <person name="Greiner C."/>
            <person name="Han Y."/>
            <person name="Hu H."/>
            <person name="Hughes D.S.T."/>
            <person name="Huylmans A.-K."/>
            <person name="Kemena C."/>
            <person name="Kremer L.P.M."/>
            <person name="Lee S.L."/>
            <person name="Lopez-Ezquerra A."/>
            <person name="Mallet L."/>
            <person name="Monroy-Kuhn J.M."/>
            <person name="Moser A."/>
            <person name="Murali S.C."/>
            <person name="Muzny D.M."/>
            <person name="Otani S."/>
            <person name="Piulachs M.-D."/>
            <person name="Poelchau M."/>
            <person name="Qu J."/>
            <person name="Schaub F."/>
            <person name="Wada-Katsumata A."/>
            <person name="Worley K.C."/>
            <person name="Xie Q."/>
            <person name="Ylla G."/>
            <person name="Poulsen M."/>
            <person name="Gibbs R.A."/>
            <person name="Schal C."/>
            <person name="Richards S."/>
            <person name="Belles X."/>
            <person name="Korb J."/>
            <person name="Bornberg-Bauer E."/>
        </authorList>
    </citation>
    <scope>NUCLEOTIDE SEQUENCE [LARGE SCALE GENOMIC DNA]</scope>
    <source>
        <tissue evidence="2">Whole body</tissue>
    </source>
</reference>
<dbReference type="EMBL" id="NEVH01017475">
    <property type="protein sequence ID" value="PNF24175.1"/>
    <property type="molecule type" value="Genomic_DNA"/>
</dbReference>
<evidence type="ECO:0000313" key="3">
    <source>
        <dbReference type="Proteomes" id="UP000235965"/>
    </source>
</evidence>
<feature type="compositionally biased region" description="Polar residues" evidence="1">
    <location>
        <begin position="33"/>
        <end position="45"/>
    </location>
</feature>
<organism evidence="2 3">
    <name type="scientific">Cryptotermes secundus</name>
    <dbReference type="NCBI Taxonomy" id="105785"/>
    <lineage>
        <taxon>Eukaryota</taxon>
        <taxon>Metazoa</taxon>
        <taxon>Ecdysozoa</taxon>
        <taxon>Arthropoda</taxon>
        <taxon>Hexapoda</taxon>
        <taxon>Insecta</taxon>
        <taxon>Pterygota</taxon>
        <taxon>Neoptera</taxon>
        <taxon>Polyneoptera</taxon>
        <taxon>Dictyoptera</taxon>
        <taxon>Blattodea</taxon>
        <taxon>Blattoidea</taxon>
        <taxon>Termitoidae</taxon>
        <taxon>Kalotermitidae</taxon>
        <taxon>Cryptotermitinae</taxon>
        <taxon>Cryptotermes</taxon>
    </lineage>
</organism>
<accession>A0A2J7Q6G1</accession>
<keyword evidence="3" id="KW-1185">Reference proteome</keyword>
<sequence>MSHRVTVARRMRDIFRLNTTRVNVAQHKKLRSQGDQLKLQTSPHQDVSKRTPEKHECGETIRRLRTQFEAWANAQADELRGIATGIKNQTLWRGQLSPKRKKRNGPHGGNQ</sequence>
<protein>
    <submittedName>
        <fullName evidence="2">Uncharacterized protein</fullName>
    </submittedName>
</protein>
<feature type="region of interest" description="Disordered" evidence="1">
    <location>
        <begin position="89"/>
        <end position="111"/>
    </location>
</feature>
<name>A0A2J7Q6G1_9NEOP</name>
<evidence type="ECO:0000313" key="2">
    <source>
        <dbReference type="EMBL" id="PNF24175.1"/>
    </source>
</evidence>
<feature type="compositionally biased region" description="Basic and acidic residues" evidence="1">
    <location>
        <begin position="46"/>
        <end position="57"/>
    </location>
</feature>
<proteinExistence type="predicted"/>
<feature type="region of interest" description="Disordered" evidence="1">
    <location>
        <begin position="27"/>
        <end position="57"/>
    </location>
</feature>
<gene>
    <name evidence="2" type="ORF">B7P43_G17017</name>
</gene>
<evidence type="ECO:0000256" key="1">
    <source>
        <dbReference type="SAM" id="MobiDB-lite"/>
    </source>
</evidence>
<dbReference type="AlphaFoldDB" id="A0A2J7Q6G1"/>
<dbReference type="InParanoid" id="A0A2J7Q6G1"/>
<dbReference type="Proteomes" id="UP000235965">
    <property type="component" value="Unassembled WGS sequence"/>
</dbReference>